<evidence type="ECO:0000313" key="2">
    <source>
        <dbReference type="Proteomes" id="UP000828390"/>
    </source>
</evidence>
<dbReference type="Proteomes" id="UP000828390">
    <property type="component" value="Unassembled WGS sequence"/>
</dbReference>
<reference evidence="1" key="1">
    <citation type="journal article" date="2019" name="bioRxiv">
        <title>The Genome of the Zebra Mussel, Dreissena polymorpha: A Resource for Invasive Species Research.</title>
        <authorList>
            <person name="McCartney M.A."/>
            <person name="Auch B."/>
            <person name="Kono T."/>
            <person name="Mallez S."/>
            <person name="Zhang Y."/>
            <person name="Obille A."/>
            <person name="Becker A."/>
            <person name="Abrahante J.E."/>
            <person name="Garbe J."/>
            <person name="Badalamenti J.P."/>
            <person name="Herman A."/>
            <person name="Mangelson H."/>
            <person name="Liachko I."/>
            <person name="Sullivan S."/>
            <person name="Sone E.D."/>
            <person name="Koren S."/>
            <person name="Silverstein K.A.T."/>
            <person name="Beckman K.B."/>
            <person name="Gohl D.M."/>
        </authorList>
    </citation>
    <scope>NUCLEOTIDE SEQUENCE</scope>
    <source>
        <strain evidence="1">Duluth1</strain>
        <tissue evidence="1">Whole animal</tissue>
    </source>
</reference>
<comment type="caution">
    <text evidence="1">The sequence shown here is derived from an EMBL/GenBank/DDBJ whole genome shotgun (WGS) entry which is preliminary data.</text>
</comment>
<name>A0A9D4D856_DREPO</name>
<sequence length="104" mass="11483">MSIALEDSGAGQETVLEQRRLEGWNRELSDAPRRYHSSSTVLATSHIRRDTPGPVTSLIHDALVMKDSGQVLVSAERCKQKLEYKARDGGEATKNGPYVSFIPN</sequence>
<dbReference type="AlphaFoldDB" id="A0A9D4D856"/>
<dbReference type="EMBL" id="JAIWYP010000011">
    <property type="protein sequence ID" value="KAH3740415.1"/>
    <property type="molecule type" value="Genomic_DNA"/>
</dbReference>
<gene>
    <name evidence="1" type="ORF">DPMN_047121</name>
</gene>
<protein>
    <submittedName>
        <fullName evidence="1">Uncharacterized protein</fullName>
    </submittedName>
</protein>
<proteinExistence type="predicted"/>
<keyword evidence="2" id="KW-1185">Reference proteome</keyword>
<evidence type="ECO:0000313" key="1">
    <source>
        <dbReference type="EMBL" id="KAH3740415.1"/>
    </source>
</evidence>
<organism evidence="1 2">
    <name type="scientific">Dreissena polymorpha</name>
    <name type="common">Zebra mussel</name>
    <name type="synonym">Mytilus polymorpha</name>
    <dbReference type="NCBI Taxonomy" id="45954"/>
    <lineage>
        <taxon>Eukaryota</taxon>
        <taxon>Metazoa</taxon>
        <taxon>Spiralia</taxon>
        <taxon>Lophotrochozoa</taxon>
        <taxon>Mollusca</taxon>
        <taxon>Bivalvia</taxon>
        <taxon>Autobranchia</taxon>
        <taxon>Heteroconchia</taxon>
        <taxon>Euheterodonta</taxon>
        <taxon>Imparidentia</taxon>
        <taxon>Neoheterodontei</taxon>
        <taxon>Myida</taxon>
        <taxon>Dreissenoidea</taxon>
        <taxon>Dreissenidae</taxon>
        <taxon>Dreissena</taxon>
    </lineage>
</organism>
<reference evidence="1" key="2">
    <citation type="submission" date="2020-11" db="EMBL/GenBank/DDBJ databases">
        <authorList>
            <person name="McCartney M.A."/>
            <person name="Auch B."/>
            <person name="Kono T."/>
            <person name="Mallez S."/>
            <person name="Becker A."/>
            <person name="Gohl D.M."/>
            <person name="Silverstein K.A.T."/>
            <person name="Koren S."/>
            <person name="Bechman K.B."/>
            <person name="Herman A."/>
            <person name="Abrahante J.E."/>
            <person name="Garbe J."/>
        </authorList>
    </citation>
    <scope>NUCLEOTIDE SEQUENCE</scope>
    <source>
        <strain evidence="1">Duluth1</strain>
        <tissue evidence="1">Whole animal</tissue>
    </source>
</reference>
<accession>A0A9D4D856</accession>